<sequence length="106" mass="11820">MNVVAYIVSAAAIFVMAVNLVLIIMLLVRYQGKGKVLGRLRLLLALIAFFFLGYVASPFLVAMGLPDIWLVILVFSVFFFGALYVLITLAVLRKIFSLLKLLTDKH</sequence>
<accession>A0A9D5KDE7</accession>
<organism evidence="2 3">
    <name type="scientific">candidate division WOR-3 bacterium</name>
    <dbReference type="NCBI Taxonomy" id="2052148"/>
    <lineage>
        <taxon>Bacteria</taxon>
        <taxon>Bacteria division WOR-3</taxon>
    </lineage>
</organism>
<evidence type="ECO:0000313" key="3">
    <source>
        <dbReference type="Proteomes" id="UP000630660"/>
    </source>
</evidence>
<dbReference type="AlphaFoldDB" id="A0A9D5KDE7"/>
<dbReference type="EMBL" id="WJKJ01000334">
    <property type="protein sequence ID" value="MBD3365541.1"/>
    <property type="molecule type" value="Genomic_DNA"/>
</dbReference>
<gene>
    <name evidence="2" type="ORF">GF359_10040</name>
</gene>
<comment type="caution">
    <text evidence="2">The sequence shown here is derived from an EMBL/GenBank/DDBJ whole genome shotgun (WGS) entry which is preliminary data.</text>
</comment>
<feature type="transmembrane region" description="Helical" evidence="1">
    <location>
        <begin position="68"/>
        <end position="92"/>
    </location>
</feature>
<keyword evidence="1" id="KW-0812">Transmembrane</keyword>
<proteinExistence type="predicted"/>
<protein>
    <submittedName>
        <fullName evidence="2">Uncharacterized protein</fullName>
    </submittedName>
</protein>
<feature type="transmembrane region" description="Helical" evidence="1">
    <location>
        <begin position="40"/>
        <end position="62"/>
    </location>
</feature>
<feature type="transmembrane region" description="Helical" evidence="1">
    <location>
        <begin position="6"/>
        <end position="28"/>
    </location>
</feature>
<evidence type="ECO:0000313" key="2">
    <source>
        <dbReference type="EMBL" id="MBD3365541.1"/>
    </source>
</evidence>
<keyword evidence="1" id="KW-0472">Membrane</keyword>
<reference evidence="2" key="1">
    <citation type="submission" date="2019-11" db="EMBL/GenBank/DDBJ databases">
        <title>Microbial mats filling the niche in hypersaline microbial mats.</title>
        <authorList>
            <person name="Wong H.L."/>
            <person name="Macleod F.I."/>
            <person name="White R.A. III"/>
            <person name="Burns B.P."/>
        </authorList>
    </citation>
    <scope>NUCLEOTIDE SEQUENCE</scope>
    <source>
        <strain evidence="2">Bin_327</strain>
    </source>
</reference>
<evidence type="ECO:0000256" key="1">
    <source>
        <dbReference type="SAM" id="Phobius"/>
    </source>
</evidence>
<dbReference type="Proteomes" id="UP000630660">
    <property type="component" value="Unassembled WGS sequence"/>
</dbReference>
<keyword evidence="1" id="KW-1133">Transmembrane helix</keyword>
<name>A0A9D5KDE7_UNCW3</name>